<name>A0ABR4PRI6_9HELO</name>
<sequence>MLEPEHYRPKLFYTLGDRLGRAGQEEEFPPSDNASKLKRSCENAEHVGLFAPSAGQSIRDERSFYP</sequence>
<dbReference type="EMBL" id="JBFCZG010000002">
    <property type="protein sequence ID" value="KAL3425783.1"/>
    <property type="molecule type" value="Genomic_DNA"/>
</dbReference>
<dbReference type="Proteomes" id="UP001629113">
    <property type="component" value="Unassembled WGS sequence"/>
</dbReference>
<reference evidence="1 2" key="1">
    <citation type="submission" date="2024-06" db="EMBL/GenBank/DDBJ databases">
        <title>Complete genome of Phlyctema vagabunda strain 19-DSS-EL-015.</title>
        <authorList>
            <person name="Fiorenzani C."/>
        </authorList>
    </citation>
    <scope>NUCLEOTIDE SEQUENCE [LARGE SCALE GENOMIC DNA]</scope>
    <source>
        <strain evidence="1 2">19-DSS-EL-015</strain>
    </source>
</reference>
<proteinExistence type="predicted"/>
<organism evidence="1 2">
    <name type="scientific">Phlyctema vagabunda</name>
    <dbReference type="NCBI Taxonomy" id="108571"/>
    <lineage>
        <taxon>Eukaryota</taxon>
        <taxon>Fungi</taxon>
        <taxon>Dikarya</taxon>
        <taxon>Ascomycota</taxon>
        <taxon>Pezizomycotina</taxon>
        <taxon>Leotiomycetes</taxon>
        <taxon>Helotiales</taxon>
        <taxon>Dermateaceae</taxon>
        <taxon>Phlyctema</taxon>
    </lineage>
</organism>
<comment type="caution">
    <text evidence="1">The sequence shown here is derived from an EMBL/GenBank/DDBJ whole genome shotgun (WGS) entry which is preliminary data.</text>
</comment>
<evidence type="ECO:0000313" key="2">
    <source>
        <dbReference type="Proteomes" id="UP001629113"/>
    </source>
</evidence>
<evidence type="ECO:0000313" key="1">
    <source>
        <dbReference type="EMBL" id="KAL3425783.1"/>
    </source>
</evidence>
<accession>A0ABR4PRI6</accession>
<gene>
    <name evidence="1" type="ORF">PVAG01_02574</name>
</gene>
<keyword evidence="2" id="KW-1185">Reference proteome</keyword>
<protein>
    <submittedName>
        <fullName evidence="1">Meiosis protein mei2</fullName>
    </submittedName>
</protein>